<accession>A0A635R8V2</accession>
<protein>
    <submittedName>
        <fullName evidence="1">Uncharacterized protein</fullName>
    </submittedName>
</protein>
<comment type="caution">
    <text evidence="1">The sequence shown here is derived from an EMBL/GenBank/DDBJ whole genome shotgun (WGS) entry which is preliminary data.</text>
</comment>
<organism evidence="1">
    <name type="scientific">Salmonella enterica subsp. enterica serovar Chester</name>
    <dbReference type="NCBI Taxonomy" id="149386"/>
    <lineage>
        <taxon>Bacteria</taxon>
        <taxon>Pseudomonadati</taxon>
        <taxon>Pseudomonadota</taxon>
        <taxon>Gammaproteobacteria</taxon>
        <taxon>Enterobacterales</taxon>
        <taxon>Enterobacteriaceae</taxon>
        <taxon>Salmonella</taxon>
    </lineage>
</organism>
<name>A0A635R8V2_SALET</name>
<evidence type="ECO:0000313" key="1">
    <source>
        <dbReference type="EMBL" id="EDH8303078.1"/>
    </source>
</evidence>
<reference evidence="1" key="1">
    <citation type="submission" date="2018-07" db="EMBL/GenBank/DDBJ databases">
        <authorList>
            <person name="Ashton P.M."/>
            <person name="Dallman T."/>
            <person name="Nair S."/>
            <person name="De Pinna E."/>
            <person name="Peters T."/>
            <person name="Grant K."/>
        </authorList>
    </citation>
    <scope>NUCLEOTIDE SEQUENCE</scope>
    <source>
        <strain evidence="1">368335</strain>
    </source>
</reference>
<sequence length="187" mass="20561">MANTLLGKSGKQLVYELLVKKNPGLVDKGITIDKLDFGTPSHIPAVETPETQFTRLNTQLSVQGIIEQKTFGKIDVIYRRLDLEHLLGDFVVSVAGVNATTVSEVLELFRTKYNLQITDDEVENPTAAPDSRDKTIIIMNGRSLAWTGQLEVYLTELPSDGKDISKLIKVTELDGLTYISSGIVPDA</sequence>
<proteinExistence type="predicted"/>
<dbReference type="InterPro" id="IPR057701">
    <property type="entry name" value="DUF7941"/>
</dbReference>
<dbReference type="Pfam" id="PF25613">
    <property type="entry name" value="DUF7941"/>
    <property type="match status" value="1"/>
</dbReference>
<dbReference type="AlphaFoldDB" id="A0A635R8V2"/>
<dbReference type="EMBL" id="AAMIYH010000015">
    <property type="protein sequence ID" value="EDH8303078.1"/>
    <property type="molecule type" value="Genomic_DNA"/>
</dbReference>
<gene>
    <name evidence="1" type="ORF">CB695_16540</name>
</gene>